<name>A0A126QM40_9BACT</name>
<dbReference type="InterPro" id="IPR043129">
    <property type="entry name" value="ATPase_NBD"/>
</dbReference>
<keyword evidence="2" id="KW-0479">Metal-binding</keyword>
<dbReference type="Gene3D" id="3.30.420.40">
    <property type="match status" value="4"/>
</dbReference>
<protein>
    <submittedName>
        <fullName evidence="8">CoA-substrate-specific enzyme activase</fullName>
    </submittedName>
</protein>
<feature type="region of interest" description="Disordered" evidence="5">
    <location>
        <begin position="1"/>
        <end position="22"/>
    </location>
</feature>
<dbReference type="PANTHER" id="PTHR32329:SF4">
    <property type="entry name" value="ACTIVATOR OF 2-HYDROXYACYL-COA DEHYDRATASE"/>
    <property type="match status" value="1"/>
</dbReference>
<dbReference type="CDD" id="cd24034">
    <property type="entry name" value="ASKHA_NBD_O66634-like_rpt1"/>
    <property type="match status" value="1"/>
</dbReference>
<sequence>MTQISHSISNIARDTLTEKRERKTSQVHLAGLDVGSTTAKLVILDANGELCAQHYRRHGSDIIGALLKIFEEVTAKTGNVPARIAVTGSAGMGIAESCGIPFVQEVNASIDVVRRFFPQASTLIDIGGEDSKMVFFSKGRPPDIRMNGSCAGGTGAFIDQMAELLGISPERLDILAGEARRIHPIASRCGVFAKTDIQNLLSRKVDLPDICASILHAVILQNLATLARGVSVRPPILLSGGPFSFLINLRKALLRILKLTESEILVPESSQFPPAWGAALASGKSDGVETLQRWCEKMCSPAALNIAPPQRKRLPALFNDEREFLAWESQRSIADIPSASLREAIPPLFLGIDSGSTTTKLLALDTAGRMVFGAYRPNRGNPVDAAGVVLRELRSACAEIPLPRIGAMAATGYGEDLIRAAFNLRLGMVETFAHWRGAMLLDPDVSFILDIGGQDMKAIFVNESSIQRIEINEACSSGCGSFIEGFAQTLGLSAEEFSNRACMSRAPCDLGTRCTVFMNSRIKQAQREKAAIEDIAAGLAYAVIKNALYKVLKLRDPKELGEHIVVQGGTFRNRAVVRALELLTGQTVSSPNRPELMGACGAALLAREHHERNKSEIPMDLDQLCMQEERRTRTLHCNGCTNQCVVTEFRFNDGHKYFIGNKCERIFTNHGEKGAAGVNIFALRNRSVFR</sequence>
<keyword evidence="4" id="KW-0411">Iron-sulfur</keyword>
<dbReference type="Proteomes" id="UP000295506">
    <property type="component" value="Unassembled WGS sequence"/>
</dbReference>
<evidence type="ECO:0000313" key="8">
    <source>
        <dbReference type="EMBL" id="TDT92015.1"/>
    </source>
</evidence>
<evidence type="ECO:0000313" key="7">
    <source>
        <dbReference type="EMBL" id="AMK11012.1"/>
    </source>
</evidence>
<organism evidence="8 10">
    <name type="scientific">Pseudodesulfovibrio indicus</name>
    <dbReference type="NCBI Taxonomy" id="1716143"/>
    <lineage>
        <taxon>Bacteria</taxon>
        <taxon>Pseudomonadati</taxon>
        <taxon>Thermodesulfobacteriota</taxon>
        <taxon>Desulfovibrionia</taxon>
        <taxon>Desulfovibrionales</taxon>
        <taxon>Desulfovibrionaceae</taxon>
    </lineage>
</organism>
<dbReference type="Pfam" id="PF01869">
    <property type="entry name" value="BcrAD_BadFG"/>
    <property type="match status" value="2"/>
</dbReference>
<dbReference type="SUPFAM" id="SSF53067">
    <property type="entry name" value="Actin-like ATPase domain"/>
    <property type="match status" value="2"/>
</dbReference>
<dbReference type="PANTHER" id="PTHR32329">
    <property type="entry name" value="BIFUNCTIONAL PROTEIN [INCLUDES 2-HYDROXYACYL-COA DEHYDRATASE (N-TER) AND ITS ACTIVATOR DOMAIN (C_TERM)-RELATED"/>
    <property type="match status" value="1"/>
</dbReference>
<dbReference type="InterPro" id="IPR051805">
    <property type="entry name" value="Dehydratase_Activator_Redct"/>
</dbReference>
<dbReference type="EMBL" id="SOBK01000001">
    <property type="protein sequence ID" value="TDT92015.1"/>
    <property type="molecule type" value="Genomic_DNA"/>
</dbReference>
<accession>A0A126QM40</accession>
<dbReference type="InterPro" id="IPR008275">
    <property type="entry name" value="CoA_E_activase_dom"/>
</dbReference>
<dbReference type="CDD" id="cd24035">
    <property type="entry name" value="ASKHA_NBD_O66634-like_rpt2"/>
    <property type="match status" value="1"/>
</dbReference>
<proteinExistence type="predicted"/>
<comment type="cofactor">
    <cofactor evidence="1">
        <name>[4Fe-4S] cluster</name>
        <dbReference type="ChEBI" id="CHEBI:49883"/>
    </cofactor>
</comment>
<feature type="compositionally biased region" description="Polar residues" evidence="5">
    <location>
        <begin position="1"/>
        <end position="12"/>
    </location>
</feature>
<feature type="domain" description="ATPase BadF/BadG/BcrA/BcrD type" evidence="6">
    <location>
        <begin position="350"/>
        <end position="606"/>
    </location>
</feature>
<dbReference type="Proteomes" id="UP000055611">
    <property type="component" value="Chromosome"/>
</dbReference>
<evidence type="ECO:0000313" key="10">
    <source>
        <dbReference type="Proteomes" id="UP000295506"/>
    </source>
</evidence>
<evidence type="ECO:0000259" key="6">
    <source>
        <dbReference type="Pfam" id="PF01869"/>
    </source>
</evidence>
<evidence type="ECO:0000313" key="9">
    <source>
        <dbReference type="Proteomes" id="UP000055611"/>
    </source>
</evidence>
<keyword evidence="3" id="KW-0408">Iron</keyword>
<keyword evidence="9" id="KW-1185">Reference proteome</keyword>
<evidence type="ECO:0000256" key="2">
    <source>
        <dbReference type="ARBA" id="ARBA00022723"/>
    </source>
</evidence>
<dbReference type="RefSeq" id="WP_078063683.1">
    <property type="nucleotide sequence ID" value="NZ_CP014206.1"/>
</dbReference>
<evidence type="ECO:0000256" key="4">
    <source>
        <dbReference type="ARBA" id="ARBA00023014"/>
    </source>
</evidence>
<reference evidence="8 10" key="2">
    <citation type="submission" date="2019-03" db="EMBL/GenBank/DDBJ databases">
        <title>Genomic Encyclopedia of Type Strains, Phase IV (KMG-IV): sequencing the most valuable type-strain genomes for metagenomic binning, comparative biology and taxonomic classification.</title>
        <authorList>
            <person name="Goeker M."/>
        </authorList>
    </citation>
    <scope>NUCLEOTIDE SEQUENCE [LARGE SCALE GENOMIC DNA]</scope>
    <source>
        <strain evidence="8 10">DSM 101483</strain>
    </source>
</reference>
<dbReference type="NCBIfam" id="TIGR00241">
    <property type="entry name" value="CoA_E_activ"/>
    <property type="match status" value="1"/>
</dbReference>
<dbReference type="EMBL" id="CP014206">
    <property type="protein sequence ID" value="AMK11012.1"/>
    <property type="molecule type" value="Genomic_DNA"/>
</dbReference>
<dbReference type="InterPro" id="IPR002731">
    <property type="entry name" value="ATPase_BadF"/>
</dbReference>
<dbReference type="KEGG" id="dej:AWY79_07750"/>
<evidence type="ECO:0000256" key="1">
    <source>
        <dbReference type="ARBA" id="ARBA00001966"/>
    </source>
</evidence>
<feature type="domain" description="ATPase BadF/BadG/BcrA/BcrD type" evidence="6">
    <location>
        <begin position="31"/>
        <end position="281"/>
    </location>
</feature>
<dbReference type="AlphaFoldDB" id="A0A126QM40"/>
<reference evidence="7 9" key="1">
    <citation type="journal article" date="2016" name="Front. Microbiol.">
        <title>Genome Sequence of the Piezophilic, Mesophilic Sulfate-Reducing Bacterium Desulfovibrio indicus J2T.</title>
        <authorList>
            <person name="Cao J."/>
            <person name="Maignien L."/>
            <person name="Shao Z."/>
            <person name="Alain K."/>
            <person name="Jebbar M."/>
        </authorList>
    </citation>
    <scope>NUCLEOTIDE SEQUENCE [LARGE SCALE GENOMIC DNA]</scope>
    <source>
        <strain evidence="7 9">J2</strain>
    </source>
</reference>
<evidence type="ECO:0000256" key="3">
    <source>
        <dbReference type="ARBA" id="ARBA00023004"/>
    </source>
</evidence>
<dbReference type="GO" id="GO:0051536">
    <property type="term" value="F:iron-sulfur cluster binding"/>
    <property type="evidence" value="ECO:0007669"/>
    <property type="project" value="UniProtKB-KW"/>
</dbReference>
<dbReference type="GO" id="GO:0046872">
    <property type="term" value="F:metal ion binding"/>
    <property type="evidence" value="ECO:0007669"/>
    <property type="project" value="UniProtKB-KW"/>
</dbReference>
<evidence type="ECO:0000256" key="5">
    <source>
        <dbReference type="SAM" id="MobiDB-lite"/>
    </source>
</evidence>
<gene>
    <name evidence="7" type="ORF">AWY79_07750</name>
    <name evidence="8" type="ORF">EDC59_101419</name>
</gene>